<evidence type="ECO:0000313" key="2">
    <source>
        <dbReference type="Proteomes" id="UP000037035"/>
    </source>
</evidence>
<protein>
    <submittedName>
        <fullName evidence="1">Uncharacterized protein</fullName>
    </submittedName>
</protein>
<comment type="caution">
    <text evidence="1">The sequence shown here is derived from an EMBL/GenBank/DDBJ whole genome shotgun (WGS) entry which is preliminary data.</text>
</comment>
<dbReference type="VEuPathDB" id="FungiDB:VP01_1050g1"/>
<sequence length="321" mass="35329">MTVFQLQTPCGGSVKPKMSQPNIMGALDFIRAKTLDARVVAYSRQNDGNGVALTEGSSEFDAGEIDCPCDKLIKRQDLPSGLSQGAGPAVRGVLKLLLKNITDTNLYKVRGPAPSLEGLYKLVIRFFFSLFFTQLMINHFVIQINSAFSVAAGAQVTPKPPSILCNQPRDMGRNGLQSVLDSYIYFAFSTPRCLSLVAQSMQVFNTGLTCLPMRGSVSHVRRSRNNGSCNAAHQLHRRPQNQNRKNQSEFADRYGTFLRGEQEGVLSTVSSTVDGTTLKRGLVYRCSVVRPISRRRGGEGIQDAGWIKGRLPRHSMRVVDT</sequence>
<evidence type="ECO:0000313" key="1">
    <source>
        <dbReference type="EMBL" id="KNZ64237.1"/>
    </source>
</evidence>
<name>A0A0L6VUD9_9BASI</name>
<accession>A0A0L6VUD9</accession>
<dbReference type="EMBL" id="LAVV01000566">
    <property type="protein sequence ID" value="KNZ64237.1"/>
    <property type="molecule type" value="Genomic_DNA"/>
</dbReference>
<gene>
    <name evidence="1" type="ORF">VP01_1050g1</name>
</gene>
<keyword evidence="2" id="KW-1185">Reference proteome</keyword>
<reference evidence="1 2" key="1">
    <citation type="submission" date="2015-08" db="EMBL/GenBank/DDBJ databases">
        <title>Next Generation Sequencing and Analysis of the Genome of Puccinia sorghi L Schw, the Causal Agent of Maize Common Rust.</title>
        <authorList>
            <person name="Rochi L."/>
            <person name="Burguener G."/>
            <person name="Darino M."/>
            <person name="Turjanski A."/>
            <person name="Kreff E."/>
            <person name="Dieguez M.J."/>
            <person name="Sacco F."/>
        </authorList>
    </citation>
    <scope>NUCLEOTIDE SEQUENCE [LARGE SCALE GENOMIC DNA]</scope>
    <source>
        <strain evidence="1 2">RO10H11247</strain>
    </source>
</reference>
<proteinExistence type="predicted"/>
<dbReference type="Proteomes" id="UP000037035">
    <property type="component" value="Unassembled WGS sequence"/>
</dbReference>
<organism evidence="1 2">
    <name type="scientific">Puccinia sorghi</name>
    <dbReference type="NCBI Taxonomy" id="27349"/>
    <lineage>
        <taxon>Eukaryota</taxon>
        <taxon>Fungi</taxon>
        <taxon>Dikarya</taxon>
        <taxon>Basidiomycota</taxon>
        <taxon>Pucciniomycotina</taxon>
        <taxon>Pucciniomycetes</taxon>
        <taxon>Pucciniales</taxon>
        <taxon>Pucciniaceae</taxon>
        <taxon>Puccinia</taxon>
    </lineage>
</organism>
<dbReference type="AlphaFoldDB" id="A0A0L6VUD9"/>